<dbReference type="PANTHER" id="PTHR43289">
    <property type="entry name" value="MITOGEN-ACTIVATED PROTEIN KINASE KINASE KINASE 20-RELATED"/>
    <property type="match status" value="1"/>
</dbReference>
<organism evidence="11 12">
    <name type="scientific">Gemmatirosa kalamazoonensis</name>
    <dbReference type="NCBI Taxonomy" id="861299"/>
    <lineage>
        <taxon>Bacteria</taxon>
        <taxon>Pseudomonadati</taxon>
        <taxon>Gemmatimonadota</taxon>
        <taxon>Gemmatimonadia</taxon>
        <taxon>Gemmatimonadales</taxon>
        <taxon>Gemmatimonadaceae</taxon>
        <taxon>Gemmatirosa</taxon>
    </lineage>
</organism>
<dbReference type="Gene3D" id="1.10.510.10">
    <property type="entry name" value="Transferase(Phosphotransferase) domain 1"/>
    <property type="match status" value="1"/>
</dbReference>
<keyword evidence="9" id="KW-0812">Transmembrane</keyword>
<evidence type="ECO:0000256" key="3">
    <source>
        <dbReference type="ARBA" id="ARBA00022679"/>
    </source>
</evidence>
<dbReference type="GO" id="GO:0005524">
    <property type="term" value="F:ATP binding"/>
    <property type="evidence" value="ECO:0007669"/>
    <property type="project" value="UniProtKB-UniRule"/>
</dbReference>
<protein>
    <recommendedName>
        <fullName evidence="1">non-specific serine/threonine protein kinase</fullName>
        <ecNumber evidence="1">2.7.11.1</ecNumber>
    </recommendedName>
</protein>
<dbReference type="InterPro" id="IPR011990">
    <property type="entry name" value="TPR-like_helical_dom_sf"/>
</dbReference>
<accession>W0RH02</accession>
<sequence>MTWPVMARDLQQYLGTVLAANYRIERELGVGATARVYLAHDLKHDRLVALKVLRPEIAVAMGAERFLREIQTAARLSHPGILPLYDSGETEGLLYFTMPFIEGESLRDRLEREERLPVDEAVRITRDVAEALGFAHECGVIHRDVKPENILLAGHSPDGRRHTGGVRPLVADFGIALALEDSESRLTHTGMVVGTPRYMSPEQSIGIAALDHRTDVYSLACVLYEMLTGRAPFEGPTLQAIVTQRRYEDPPAIQSLRPDVPRAVSNALAEALAKDPADRFASMEQFSAALVDPTRRRRMTRRAARRLRVWAGVGVALSALAVVGAVAVRTQTSPLKRRDWVVVSDFDGPPSDPALGRVVRELVTTELNQSRFVSTMPRSALAGALRASGRPETTRVNVDLARELAERSSVRAVVTGNVETAGDGYRLVVRVVDHDAGKEIATASAVASADSVVPVVQRLGHALREQLGERRSELERNQVLLDIATPSLPAYRRYVDALARKESGDVAGSNRLLRDAVALDTGFAAAWALMGLNYIEARNLDSARLTLSEALRRPQRLSTAQSYRLKADAAYAIDRDLTSAVKWYTQYLSLVPNSVGGRSNRGLYMYMLGRYEDALADFDSAAANNPFGRDQDPPMVINAADMLMALGRPDRAAERARARSPASTPTTHRSCSPR</sequence>
<dbReference type="KEGG" id="gba:J421_2852"/>
<evidence type="ECO:0000256" key="1">
    <source>
        <dbReference type="ARBA" id="ARBA00012513"/>
    </source>
</evidence>
<evidence type="ECO:0000259" key="10">
    <source>
        <dbReference type="PROSITE" id="PS50011"/>
    </source>
</evidence>
<keyword evidence="6 7" id="KW-0067">ATP-binding</keyword>
<feature type="region of interest" description="Disordered" evidence="8">
    <location>
        <begin position="650"/>
        <end position="674"/>
    </location>
</feature>
<dbReference type="PROSITE" id="PS50011">
    <property type="entry name" value="PROTEIN_KINASE_DOM"/>
    <property type="match status" value="1"/>
</dbReference>
<dbReference type="HOGENOM" id="CLU_013589_0_1_0"/>
<proteinExistence type="predicted"/>
<keyword evidence="9" id="KW-1133">Transmembrane helix</keyword>
<dbReference type="GO" id="GO:0004674">
    <property type="term" value="F:protein serine/threonine kinase activity"/>
    <property type="evidence" value="ECO:0007669"/>
    <property type="project" value="UniProtKB-KW"/>
</dbReference>
<gene>
    <name evidence="11" type="ORF">J421_2852</name>
</gene>
<keyword evidence="2" id="KW-0723">Serine/threonine-protein kinase</keyword>
<dbReference type="InterPro" id="IPR000719">
    <property type="entry name" value="Prot_kinase_dom"/>
</dbReference>
<evidence type="ECO:0000256" key="4">
    <source>
        <dbReference type="ARBA" id="ARBA00022741"/>
    </source>
</evidence>
<dbReference type="PROSITE" id="PS00107">
    <property type="entry name" value="PROTEIN_KINASE_ATP"/>
    <property type="match status" value="1"/>
</dbReference>
<dbReference type="eggNOG" id="COG0515">
    <property type="taxonomic scope" value="Bacteria"/>
</dbReference>
<name>W0RH02_9BACT</name>
<dbReference type="InterPro" id="IPR011009">
    <property type="entry name" value="Kinase-like_dom_sf"/>
</dbReference>
<dbReference type="Gene3D" id="1.25.40.10">
    <property type="entry name" value="Tetratricopeptide repeat domain"/>
    <property type="match status" value="1"/>
</dbReference>
<feature type="domain" description="Protein kinase" evidence="10">
    <location>
        <begin position="22"/>
        <end position="291"/>
    </location>
</feature>
<dbReference type="EMBL" id="CP007128">
    <property type="protein sequence ID" value="AHG90389.1"/>
    <property type="molecule type" value="Genomic_DNA"/>
</dbReference>
<dbReference type="PANTHER" id="PTHR43289:SF34">
    <property type="entry name" value="SERINE_THREONINE-PROTEIN KINASE YBDM-RELATED"/>
    <property type="match status" value="1"/>
</dbReference>
<dbReference type="STRING" id="861299.J421_2852"/>
<reference evidence="11 12" key="1">
    <citation type="journal article" date="2014" name="Genome Announc.">
        <title>Genome Sequence and Methylome of Soil Bacterium Gemmatirosa kalamazoonensis KBS708T, a Member of the Rarely Cultivated Gemmatimonadetes Phylum.</title>
        <authorList>
            <person name="Debruyn J.M."/>
            <person name="Radosevich M."/>
            <person name="Wommack K.E."/>
            <person name="Polson S.W."/>
            <person name="Hauser L.J."/>
            <person name="Fawaz M.N."/>
            <person name="Korlach J."/>
            <person name="Tsai Y.C."/>
        </authorList>
    </citation>
    <scope>NUCLEOTIDE SEQUENCE [LARGE SCALE GENOMIC DNA]</scope>
    <source>
        <strain evidence="11 12">KBS708</strain>
    </source>
</reference>
<keyword evidence="3" id="KW-0808">Transferase</keyword>
<keyword evidence="5 11" id="KW-0418">Kinase</keyword>
<evidence type="ECO:0000313" key="11">
    <source>
        <dbReference type="EMBL" id="AHG90389.1"/>
    </source>
</evidence>
<dbReference type="SMART" id="SM00220">
    <property type="entry name" value="S_TKc"/>
    <property type="match status" value="1"/>
</dbReference>
<dbReference type="EC" id="2.7.11.1" evidence="1"/>
<evidence type="ECO:0000256" key="6">
    <source>
        <dbReference type="ARBA" id="ARBA00022840"/>
    </source>
</evidence>
<dbReference type="FunFam" id="1.10.510.10:FF:000021">
    <property type="entry name" value="Serine/threonine protein kinase"/>
    <property type="match status" value="1"/>
</dbReference>
<evidence type="ECO:0000313" key="12">
    <source>
        <dbReference type="Proteomes" id="UP000019151"/>
    </source>
</evidence>
<dbReference type="OrthoDB" id="105170at2"/>
<keyword evidence="4 7" id="KW-0547">Nucleotide-binding</keyword>
<keyword evidence="12" id="KW-1185">Reference proteome</keyword>
<dbReference type="Pfam" id="PF00069">
    <property type="entry name" value="Pkinase"/>
    <property type="match status" value="1"/>
</dbReference>
<feature type="transmembrane region" description="Helical" evidence="9">
    <location>
        <begin position="307"/>
        <end position="328"/>
    </location>
</feature>
<dbReference type="AlphaFoldDB" id="W0RH02"/>
<dbReference type="SUPFAM" id="SSF48452">
    <property type="entry name" value="TPR-like"/>
    <property type="match status" value="1"/>
</dbReference>
<dbReference type="PROSITE" id="PS00108">
    <property type="entry name" value="PROTEIN_KINASE_ST"/>
    <property type="match status" value="1"/>
</dbReference>
<dbReference type="InterPro" id="IPR008271">
    <property type="entry name" value="Ser/Thr_kinase_AS"/>
</dbReference>
<dbReference type="RefSeq" id="WP_025411858.1">
    <property type="nucleotide sequence ID" value="NZ_CP007128.1"/>
</dbReference>
<dbReference type="SUPFAM" id="SSF56112">
    <property type="entry name" value="Protein kinase-like (PK-like)"/>
    <property type="match status" value="1"/>
</dbReference>
<evidence type="ECO:0000256" key="5">
    <source>
        <dbReference type="ARBA" id="ARBA00022777"/>
    </source>
</evidence>
<dbReference type="PATRIC" id="fig|861299.3.peg.2904"/>
<dbReference type="Proteomes" id="UP000019151">
    <property type="component" value="Chromosome"/>
</dbReference>
<dbReference type="Gene3D" id="3.40.50.10610">
    <property type="entry name" value="ABC-type transport auxiliary lipoprotein component"/>
    <property type="match status" value="1"/>
</dbReference>
<dbReference type="Gene3D" id="3.30.200.20">
    <property type="entry name" value="Phosphorylase Kinase, domain 1"/>
    <property type="match status" value="1"/>
</dbReference>
<evidence type="ECO:0000256" key="9">
    <source>
        <dbReference type="SAM" id="Phobius"/>
    </source>
</evidence>
<evidence type="ECO:0000256" key="7">
    <source>
        <dbReference type="PROSITE-ProRule" id="PRU10141"/>
    </source>
</evidence>
<keyword evidence="9" id="KW-0472">Membrane</keyword>
<dbReference type="CDD" id="cd14014">
    <property type="entry name" value="STKc_PknB_like"/>
    <property type="match status" value="1"/>
</dbReference>
<dbReference type="InterPro" id="IPR017441">
    <property type="entry name" value="Protein_kinase_ATP_BS"/>
</dbReference>
<evidence type="ECO:0000256" key="2">
    <source>
        <dbReference type="ARBA" id="ARBA00022527"/>
    </source>
</evidence>
<dbReference type="InParanoid" id="W0RH02"/>
<feature type="binding site" evidence="7">
    <location>
        <position position="51"/>
    </location>
    <ligand>
        <name>ATP</name>
        <dbReference type="ChEBI" id="CHEBI:30616"/>
    </ligand>
</feature>
<evidence type="ECO:0000256" key="8">
    <source>
        <dbReference type="SAM" id="MobiDB-lite"/>
    </source>
</evidence>